<comment type="caution">
    <text evidence="14">The sequence shown here is derived from an EMBL/GenBank/DDBJ whole genome shotgun (WGS) entry which is preliminary data.</text>
</comment>
<gene>
    <name evidence="14" type="ORF">ACFSUL_02785</name>
</gene>
<evidence type="ECO:0000313" key="14">
    <source>
        <dbReference type="EMBL" id="MFD2679671.1"/>
    </source>
</evidence>
<dbReference type="SUPFAM" id="SSF58104">
    <property type="entry name" value="Methyl-accepting chemotaxis protein (MCP) signaling domain"/>
    <property type="match status" value="1"/>
</dbReference>
<keyword evidence="6 11" id="KW-0472">Membrane</keyword>
<dbReference type="InterPro" id="IPR003660">
    <property type="entry name" value="HAMP_dom"/>
</dbReference>
<dbReference type="Pfam" id="PF00672">
    <property type="entry name" value="HAMP"/>
    <property type="match status" value="1"/>
</dbReference>
<reference evidence="15" key="1">
    <citation type="journal article" date="2019" name="Int. J. Syst. Evol. Microbiol.">
        <title>The Global Catalogue of Microorganisms (GCM) 10K type strain sequencing project: providing services to taxonomists for standard genome sequencing and annotation.</title>
        <authorList>
            <consortium name="The Broad Institute Genomics Platform"/>
            <consortium name="The Broad Institute Genome Sequencing Center for Infectious Disease"/>
            <person name="Wu L."/>
            <person name="Ma J."/>
        </authorList>
    </citation>
    <scope>NUCLEOTIDE SEQUENCE [LARGE SCALE GENOMIC DNA]</scope>
    <source>
        <strain evidence="15">KCTC 3913</strain>
    </source>
</reference>
<protein>
    <submittedName>
        <fullName evidence="14">Methyl-accepting chemotaxis protein</fullName>
    </submittedName>
</protein>
<dbReference type="EMBL" id="JBHUMF010000007">
    <property type="protein sequence ID" value="MFD2679671.1"/>
    <property type="molecule type" value="Genomic_DNA"/>
</dbReference>
<evidence type="ECO:0000256" key="7">
    <source>
        <dbReference type="ARBA" id="ARBA00023224"/>
    </source>
</evidence>
<evidence type="ECO:0000256" key="6">
    <source>
        <dbReference type="ARBA" id="ARBA00023136"/>
    </source>
</evidence>
<dbReference type="Gene3D" id="1.10.287.950">
    <property type="entry name" value="Methyl-accepting chemotaxis protein"/>
    <property type="match status" value="1"/>
</dbReference>
<sequence>MGKKSLKSRKDKGLSIGVKWVLFICISMMLAIGATVLFNHFTVSKILKEDNVTSGKNNANNAAKQVTLSLQNYEDSIEQLASLVSTDIKEKDSIARIEKSVQAVEKESDRLLAVYYMDFTTGKIHISPHAELDIDVRDTRTYDQLKENTETQWMDVYQDKLSDKIMTSVVTPIVSDGKMVGALGYDIDLSTIGAMREAIEKETNTNLVILDAQGFIISSFMKDADGKNINPAKSGSVEGVEDLITNKKDFNSTFDWIEEIYTNSEDVSHDLTWEGKDYSGQITTIPELNWKVLSFTPDEIFTTKMDQFKTTGWLSILLGLVIGILCAVYLARKLKKLIAKFQEVIGKTAEGDLTTELIIDSKDEIGELANRYNEMLQNMRSLVEKVLGNAHSINRSTSGLTIIAKENSSAVSEVSRSIEEIAVGANNQSEEIEKGSEAAHELSSEIEKLLIQSTGIESEVGEASEKLKTGNRQVENLEESYLNLEKSFEKVTEMISKLDEKSKSVSDVTNTIAQIAEQTNLLSLNASIEAARAGEHGKGFSVVANEVRNLAEESKQATNDIQQIIISVLNDTKELVKVMAETNQISVEQKGAVTKVSSSIDQLNASLTKMMSSLKEETTSINSVQRQKDIVVKMIEEISAVSQQTTASSEEIASAMEEQAASTNEVAQHTTQLSNLIEDLNKAIEKFQINK</sequence>
<keyword evidence="5 11" id="KW-1133">Transmembrane helix</keyword>
<dbReference type="Proteomes" id="UP001597506">
    <property type="component" value="Unassembled WGS sequence"/>
</dbReference>
<accession>A0ABW5RMZ1</accession>
<evidence type="ECO:0000256" key="10">
    <source>
        <dbReference type="SAM" id="Coils"/>
    </source>
</evidence>
<keyword evidence="15" id="KW-1185">Reference proteome</keyword>
<keyword evidence="4 11" id="KW-0812">Transmembrane</keyword>
<dbReference type="SMART" id="SM00283">
    <property type="entry name" value="MA"/>
    <property type="match status" value="1"/>
</dbReference>
<evidence type="ECO:0000256" key="11">
    <source>
        <dbReference type="SAM" id="Phobius"/>
    </source>
</evidence>
<feature type="domain" description="HAMP" evidence="13">
    <location>
        <begin position="332"/>
        <end position="384"/>
    </location>
</feature>
<evidence type="ECO:0000256" key="4">
    <source>
        <dbReference type="ARBA" id="ARBA00022692"/>
    </source>
</evidence>
<dbReference type="RefSeq" id="WP_377932490.1">
    <property type="nucleotide sequence ID" value="NZ_JBHUMF010000007.1"/>
</dbReference>
<evidence type="ECO:0000259" key="12">
    <source>
        <dbReference type="PROSITE" id="PS50111"/>
    </source>
</evidence>
<dbReference type="CDD" id="cd06225">
    <property type="entry name" value="HAMP"/>
    <property type="match status" value="1"/>
</dbReference>
<keyword evidence="10" id="KW-0175">Coiled coil</keyword>
<evidence type="ECO:0000259" key="13">
    <source>
        <dbReference type="PROSITE" id="PS50885"/>
    </source>
</evidence>
<dbReference type="Pfam" id="PF02743">
    <property type="entry name" value="dCache_1"/>
    <property type="match status" value="1"/>
</dbReference>
<keyword evidence="7 9" id="KW-0807">Transducer</keyword>
<dbReference type="Pfam" id="PF00015">
    <property type="entry name" value="MCPsignal"/>
    <property type="match status" value="1"/>
</dbReference>
<evidence type="ECO:0000256" key="2">
    <source>
        <dbReference type="ARBA" id="ARBA00022475"/>
    </source>
</evidence>
<evidence type="ECO:0000256" key="1">
    <source>
        <dbReference type="ARBA" id="ARBA00004651"/>
    </source>
</evidence>
<dbReference type="CDD" id="cd18773">
    <property type="entry name" value="PDC1_HK_sensor"/>
    <property type="match status" value="1"/>
</dbReference>
<evidence type="ECO:0000256" key="9">
    <source>
        <dbReference type="PROSITE-ProRule" id="PRU00284"/>
    </source>
</evidence>
<dbReference type="PANTHER" id="PTHR32089">
    <property type="entry name" value="METHYL-ACCEPTING CHEMOTAXIS PROTEIN MCPB"/>
    <property type="match status" value="1"/>
</dbReference>
<feature type="domain" description="Methyl-accepting transducer" evidence="12">
    <location>
        <begin position="403"/>
        <end position="660"/>
    </location>
</feature>
<feature type="transmembrane region" description="Helical" evidence="11">
    <location>
        <begin position="20"/>
        <end position="41"/>
    </location>
</feature>
<dbReference type="Gene3D" id="3.30.450.20">
    <property type="entry name" value="PAS domain"/>
    <property type="match status" value="1"/>
</dbReference>
<evidence type="ECO:0000256" key="3">
    <source>
        <dbReference type="ARBA" id="ARBA00022500"/>
    </source>
</evidence>
<dbReference type="PROSITE" id="PS50111">
    <property type="entry name" value="CHEMOTAXIS_TRANSDUC_2"/>
    <property type="match status" value="1"/>
</dbReference>
<feature type="coiled-coil region" evidence="10">
    <location>
        <begin position="460"/>
        <end position="494"/>
    </location>
</feature>
<dbReference type="Gene3D" id="6.10.340.10">
    <property type="match status" value="1"/>
</dbReference>
<dbReference type="PROSITE" id="PS50885">
    <property type="entry name" value="HAMP"/>
    <property type="match status" value="1"/>
</dbReference>
<keyword evidence="3" id="KW-0145">Chemotaxis</keyword>
<organism evidence="14 15">
    <name type="scientific">Bacillus seohaeanensis</name>
    <dbReference type="NCBI Taxonomy" id="284580"/>
    <lineage>
        <taxon>Bacteria</taxon>
        <taxon>Bacillati</taxon>
        <taxon>Bacillota</taxon>
        <taxon>Bacilli</taxon>
        <taxon>Bacillales</taxon>
        <taxon>Bacillaceae</taxon>
        <taxon>Bacillus</taxon>
    </lineage>
</organism>
<name>A0ABW5RMZ1_9BACI</name>
<comment type="similarity">
    <text evidence="8">Belongs to the methyl-accepting chemotaxis (MCP) protein family.</text>
</comment>
<evidence type="ECO:0000256" key="5">
    <source>
        <dbReference type="ARBA" id="ARBA00022989"/>
    </source>
</evidence>
<dbReference type="SMART" id="SM00304">
    <property type="entry name" value="HAMP"/>
    <property type="match status" value="1"/>
</dbReference>
<dbReference type="InterPro" id="IPR033479">
    <property type="entry name" value="dCache_1"/>
</dbReference>
<evidence type="ECO:0000313" key="15">
    <source>
        <dbReference type="Proteomes" id="UP001597506"/>
    </source>
</evidence>
<proteinExistence type="inferred from homology"/>
<dbReference type="InterPro" id="IPR004089">
    <property type="entry name" value="MCPsignal_dom"/>
</dbReference>
<evidence type="ECO:0000256" key="8">
    <source>
        <dbReference type="ARBA" id="ARBA00029447"/>
    </source>
</evidence>
<dbReference type="PANTHER" id="PTHR32089:SF112">
    <property type="entry name" value="LYSOZYME-LIKE PROTEIN-RELATED"/>
    <property type="match status" value="1"/>
</dbReference>
<comment type="subcellular location">
    <subcellularLocation>
        <location evidence="1">Cell membrane</location>
        <topology evidence="1">Multi-pass membrane protein</topology>
    </subcellularLocation>
</comment>
<feature type="transmembrane region" description="Helical" evidence="11">
    <location>
        <begin position="312"/>
        <end position="331"/>
    </location>
</feature>
<keyword evidence="2" id="KW-1003">Cell membrane</keyword>